<dbReference type="EMBL" id="BMKW01000014">
    <property type="protein sequence ID" value="GGJ35158.1"/>
    <property type="molecule type" value="Genomic_DNA"/>
</dbReference>
<accession>A0A917NW70</accession>
<comment type="caution">
    <text evidence="2">The sequence shown here is derived from an EMBL/GenBank/DDBJ whole genome shotgun (WGS) entry which is preliminary data.</text>
</comment>
<dbReference type="AlphaFoldDB" id="A0A917NW70"/>
<keyword evidence="3" id="KW-1185">Reference proteome</keyword>
<evidence type="ECO:0000256" key="1">
    <source>
        <dbReference type="SAM" id="MobiDB-lite"/>
    </source>
</evidence>
<feature type="region of interest" description="Disordered" evidence="1">
    <location>
        <begin position="92"/>
        <end position="119"/>
    </location>
</feature>
<evidence type="ECO:0000313" key="2">
    <source>
        <dbReference type="EMBL" id="GGJ35158.1"/>
    </source>
</evidence>
<feature type="compositionally biased region" description="Basic and acidic residues" evidence="1">
    <location>
        <begin position="97"/>
        <end position="113"/>
    </location>
</feature>
<evidence type="ECO:0000313" key="3">
    <source>
        <dbReference type="Proteomes" id="UP000661507"/>
    </source>
</evidence>
<reference evidence="2" key="2">
    <citation type="submission" date="2020-09" db="EMBL/GenBank/DDBJ databases">
        <authorList>
            <person name="Sun Q."/>
            <person name="Zhou Y."/>
        </authorList>
    </citation>
    <scope>NUCLEOTIDE SEQUENCE</scope>
    <source>
        <strain evidence="2">CGMCC 1.3617</strain>
    </source>
</reference>
<name>A0A917NW70_9PROT</name>
<protein>
    <submittedName>
        <fullName evidence="2">Uncharacterized protein</fullName>
    </submittedName>
</protein>
<dbReference type="Proteomes" id="UP000661507">
    <property type="component" value="Unassembled WGS sequence"/>
</dbReference>
<proteinExistence type="predicted"/>
<organism evidence="2 3">
    <name type="scientific">Neoroseomonas lacus</name>
    <dbReference type="NCBI Taxonomy" id="287609"/>
    <lineage>
        <taxon>Bacteria</taxon>
        <taxon>Pseudomonadati</taxon>
        <taxon>Pseudomonadota</taxon>
        <taxon>Alphaproteobacteria</taxon>
        <taxon>Acetobacterales</taxon>
        <taxon>Acetobacteraceae</taxon>
        <taxon>Neoroseomonas</taxon>
    </lineage>
</organism>
<gene>
    <name evidence="2" type="ORF">GCM10011320_48680</name>
</gene>
<sequence length="140" mass="15484">MAIMSARVHMASMTRGVGQAGILEDRQGVHVGTESDEGAIGRSTHDAAVADADLHHVTAELAEAFSDELSRLLEFEAEFRCRVEPLPPKGHFGVSTRDLRQNRHGCDRPDPTDATRNGSRVMAKRRSVILLRRVAWSHVY</sequence>
<reference evidence="2" key="1">
    <citation type="journal article" date="2014" name="Int. J. Syst. Evol. Microbiol.">
        <title>Complete genome sequence of Corynebacterium casei LMG S-19264T (=DSM 44701T), isolated from a smear-ripened cheese.</title>
        <authorList>
            <consortium name="US DOE Joint Genome Institute (JGI-PGF)"/>
            <person name="Walter F."/>
            <person name="Albersmeier A."/>
            <person name="Kalinowski J."/>
            <person name="Ruckert C."/>
        </authorList>
    </citation>
    <scope>NUCLEOTIDE SEQUENCE</scope>
    <source>
        <strain evidence="2">CGMCC 1.3617</strain>
    </source>
</reference>